<dbReference type="Gene3D" id="3.40.50.970">
    <property type="match status" value="1"/>
</dbReference>
<dbReference type="Proteomes" id="UP000650485">
    <property type="component" value="Unassembled WGS sequence"/>
</dbReference>
<dbReference type="InterPro" id="IPR018970">
    <property type="entry name" value="Xul5P/Fru6P_PKetolase_N"/>
</dbReference>
<name>A0A923NDT2_WEICO</name>
<comment type="caution">
    <text evidence="2">The sequence shown here is derived from an EMBL/GenBank/DDBJ whole genome shotgun (WGS) entry which is preliminary data.</text>
</comment>
<dbReference type="Pfam" id="PF09364">
    <property type="entry name" value="XFP_N"/>
    <property type="match status" value="1"/>
</dbReference>
<evidence type="ECO:0000313" key="3">
    <source>
        <dbReference type="Proteomes" id="UP000650485"/>
    </source>
</evidence>
<evidence type="ECO:0000259" key="1">
    <source>
        <dbReference type="Pfam" id="PF09364"/>
    </source>
</evidence>
<dbReference type="EMBL" id="JACSZT010000002">
    <property type="protein sequence ID" value="MBC6498093.1"/>
    <property type="molecule type" value="Genomic_DNA"/>
</dbReference>
<accession>A0A923NDT2</accession>
<gene>
    <name evidence="2" type="ORF">H7R52_00635</name>
</gene>
<feature type="domain" description="Xylulose 5-phosphate/Fructose 6-phosphate phosphoketolase N-terminal" evidence="1">
    <location>
        <begin position="7"/>
        <end position="38"/>
    </location>
</feature>
<organism evidence="2 3">
    <name type="scientific">Weissella confusa</name>
    <name type="common">Lactobacillus confusus</name>
    <dbReference type="NCBI Taxonomy" id="1583"/>
    <lineage>
        <taxon>Bacteria</taxon>
        <taxon>Bacillati</taxon>
        <taxon>Bacillota</taxon>
        <taxon>Bacilli</taxon>
        <taxon>Lactobacillales</taxon>
        <taxon>Lactobacillaceae</taxon>
        <taxon>Weissella</taxon>
    </lineage>
</organism>
<dbReference type="AlphaFoldDB" id="A0A923NDT2"/>
<proteinExistence type="predicted"/>
<reference evidence="2" key="1">
    <citation type="submission" date="2020-08" db="EMBL/GenBank/DDBJ databases">
        <title>Complete genome sequence of Weissella confusa strain FS54 provides insights into metabolic potential.</title>
        <authorList>
            <person name="Fhoula I."/>
            <person name="Najjari A."/>
            <person name="Lekired A."/>
            <person name="Bessrour-Aouam N."/>
            <person name="Jaballah S."/>
            <person name="Klibi N."/>
            <person name="Ouzari H.-I."/>
        </authorList>
    </citation>
    <scope>NUCLEOTIDE SEQUENCE</scope>
    <source>
        <strain evidence="2">FS54</strain>
    </source>
</reference>
<protein>
    <recommendedName>
        <fullName evidence="1">Xylulose 5-phosphate/Fructose 6-phosphate phosphoketolase N-terminal domain-containing protein</fullName>
    </recommendedName>
</protein>
<evidence type="ECO:0000313" key="2">
    <source>
        <dbReference type="EMBL" id="MBC6498093.1"/>
    </source>
</evidence>
<sequence>MAVDFDSKEYLAKVDAWWRATNYLSAGMIFLKSNPLFSKLERCAYTTSTCDITVSSVWTANNPKFTNCSHLARKAIISGFTGEK</sequence>